<proteinExistence type="predicted"/>
<gene>
    <name evidence="1" type="ORF">UFOVP417_38</name>
</gene>
<name>A0A6J5M7E7_9CAUD</name>
<accession>A0A6J5M7E7</accession>
<reference evidence="1" key="1">
    <citation type="submission" date="2020-04" db="EMBL/GenBank/DDBJ databases">
        <authorList>
            <person name="Chiriac C."/>
            <person name="Salcher M."/>
            <person name="Ghai R."/>
            <person name="Kavagutti S V."/>
        </authorList>
    </citation>
    <scope>NUCLEOTIDE SEQUENCE</scope>
</reference>
<evidence type="ECO:0000313" key="1">
    <source>
        <dbReference type="EMBL" id="CAB4141497.1"/>
    </source>
</evidence>
<sequence>MGRSREVAMYERGAYTPTWTGSTTNPAIGNGTMVGRYLRHGKTVTATINIVAGSTTTFGSGNWIFTLPFTADTTVSPIGSVQIFDSSTGTVYVGLVVNISSTTMVLYSHNTTAAVGAAVPMTWATSDAMRLTFTYEAA</sequence>
<organism evidence="1">
    <name type="scientific">uncultured Caudovirales phage</name>
    <dbReference type="NCBI Taxonomy" id="2100421"/>
    <lineage>
        <taxon>Viruses</taxon>
        <taxon>Duplodnaviria</taxon>
        <taxon>Heunggongvirae</taxon>
        <taxon>Uroviricota</taxon>
        <taxon>Caudoviricetes</taxon>
        <taxon>Peduoviridae</taxon>
        <taxon>Maltschvirus</taxon>
        <taxon>Maltschvirus maltsch</taxon>
    </lineage>
</organism>
<protein>
    <submittedName>
        <fullName evidence="1">Uncharacterized protein</fullName>
    </submittedName>
</protein>
<dbReference type="EMBL" id="LR796393">
    <property type="protein sequence ID" value="CAB4141497.1"/>
    <property type="molecule type" value="Genomic_DNA"/>
</dbReference>